<reference evidence="1 2" key="1">
    <citation type="journal article" date="2015" name="Microbes Environ.">
        <title>Distribution and evolution of nitrogen fixation genes in the phylum bacteroidetes.</title>
        <authorList>
            <person name="Inoue J."/>
            <person name="Oshima K."/>
            <person name="Suda W."/>
            <person name="Sakamoto M."/>
            <person name="Iino T."/>
            <person name="Noda S."/>
            <person name="Hongoh Y."/>
            <person name="Hattori M."/>
            <person name="Ohkuma M."/>
        </authorList>
    </citation>
    <scope>NUCLEOTIDE SEQUENCE [LARGE SCALE GENOMIC DNA]</scope>
    <source>
        <strain evidence="1 2">JCM 15093</strain>
    </source>
</reference>
<dbReference type="eggNOG" id="ENOG502ZX6Q">
    <property type="taxonomic scope" value="Bacteria"/>
</dbReference>
<keyword evidence="2" id="KW-1185">Reference proteome</keyword>
<dbReference type="STRING" id="1121097.GCA_000428125_00757"/>
<dbReference type="EMBL" id="BAJS01000006">
    <property type="protein sequence ID" value="GAK36349.1"/>
    <property type="molecule type" value="Genomic_DNA"/>
</dbReference>
<proteinExistence type="predicted"/>
<dbReference type="Pfam" id="PF18979">
    <property type="entry name" value="DUF5715"/>
    <property type="match status" value="1"/>
</dbReference>
<gene>
    <name evidence="1" type="ORF">JCM15093_1507</name>
</gene>
<name>A0A069D804_9BACE</name>
<dbReference type="InterPro" id="IPR043769">
    <property type="entry name" value="DUF5715"/>
</dbReference>
<accession>A0A069D804</accession>
<sequence length="230" mass="26295">MRKLKPKYRRIGYLLLFLFLGLIALLVFPSGKKDMSLKVNNPRNIHGVISYKRSFGDLNDIQLVAARTHGIIPLNSREEAENLKGQLMEIRDNEHYSLDSLTHSLPYLVPRASSLLDSIGLVFLDSLESKGLNPNKIVVTSVLRTKDDVKKLRRRNGNASENSAHFYGTTFDVSWKRFRKVEDTDGRPSEDVSADTLKLVLSEVLRDMREANKCYVKYELKQGCFHITVR</sequence>
<dbReference type="OrthoDB" id="1523789at2"/>
<evidence type="ECO:0000313" key="2">
    <source>
        <dbReference type="Proteomes" id="UP000027601"/>
    </source>
</evidence>
<comment type="caution">
    <text evidence="1">The sequence shown here is derived from an EMBL/GenBank/DDBJ whole genome shotgun (WGS) entry which is preliminary data.</text>
</comment>
<organism evidence="1 2">
    <name type="scientific">Bacteroides graminisolvens DSM 19988 = JCM 15093</name>
    <dbReference type="NCBI Taxonomy" id="1121097"/>
    <lineage>
        <taxon>Bacteria</taxon>
        <taxon>Pseudomonadati</taxon>
        <taxon>Bacteroidota</taxon>
        <taxon>Bacteroidia</taxon>
        <taxon>Bacteroidales</taxon>
        <taxon>Bacteroidaceae</taxon>
        <taxon>Bacteroides</taxon>
    </lineage>
</organism>
<evidence type="ECO:0000313" key="1">
    <source>
        <dbReference type="EMBL" id="GAK36349.1"/>
    </source>
</evidence>
<protein>
    <submittedName>
        <fullName evidence="1">Uncharacterized protein</fullName>
    </submittedName>
</protein>
<dbReference type="AlphaFoldDB" id="A0A069D804"/>
<dbReference type="Proteomes" id="UP000027601">
    <property type="component" value="Unassembled WGS sequence"/>
</dbReference>